<sequence length="494" mass="56789">MMVVVVTCMQEIFSWNPQWLQGEALIKPPTRKFSQHMQHWPYKLDYENRDEYLCRHFPHIYSQLFISLSEVFKNDAPSRVRHRLYVKDSENCGKHELNKRLDCYVLRDIERHPKPMGRPYDMVILWGDLLCDRFTILTKRSLESSIVTKHIAIAEVVLNGAVMLRQMENLLIMERKCRKLLHNIYTGSAIVHRYVDNGSVNSQTEFTENAVKEAIKMIARSSLDVILLKDSSPRLMVVDITDNEERMEWLCDLLVDGIRHSNINSEKLRFLMITESVAKCQALRERLNRVCGGRRLNVKAWALDGGLGWTRHAEVRRTARVSARQVAVSCGHKLDSMVNTMSTAYKELFHKRFIYQKVVDSCQYPVYKAVDVCNLLPAVHIVREELFSKGFESLLSTHNVILGTFETVLNCPQLLSQPIDCCIIDGSHGLSDPHVLSILHTGIRCLILTGSIYRTTIPVPTKTLTNPVVIDNGFDISLFHRCLQKHIESQATTE</sequence>
<dbReference type="AlphaFoldDB" id="A0A7R9QI32"/>
<evidence type="ECO:0000313" key="1">
    <source>
        <dbReference type="EMBL" id="CAD7646551.1"/>
    </source>
</evidence>
<gene>
    <name evidence="1" type="ORF">ONB1V03_LOCUS5785</name>
</gene>
<accession>A0A7R9QI32</accession>
<reference evidence="1" key="1">
    <citation type="submission" date="2020-11" db="EMBL/GenBank/DDBJ databases">
        <authorList>
            <person name="Tran Van P."/>
        </authorList>
    </citation>
    <scope>NUCLEOTIDE SEQUENCE</scope>
</reference>
<dbReference type="EMBL" id="OC917242">
    <property type="protein sequence ID" value="CAD7646551.1"/>
    <property type="molecule type" value="Genomic_DNA"/>
</dbReference>
<dbReference type="Proteomes" id="UP000728032">
    <property type="component" value="Unassembled WGS sequence"/>
</dbReference>
<dbReference type="EMBL" id="CAJPVJ010002417">
    <property type="protein sequence ID" value="CAG2166258.1"/>
    <property type="molecule type" value="Genomic_DNA"/>
</dbReference>
<keyword evidence="2" id="KW-1185">Reference proteome</keyword>
<protein>
    <submittedName>
        <fullName evidence="1">Uncharacterized protein</fullName>
    </submittedName>
</protein>
<name>A0A7R9QI32_9ACAR</name>
<evidence type="ECO:0000313" key="2">
    <source>
        <dbReference type="Proteomes" id="UP000728032"/>
    </source>
</evidence>
<organism evidence="1">
    <name type="scientific">Oppiella nova</name>
    <dbReference type="NCBI Taxonomy" id="334625"/>
    <lineage>
        <taxon>Eukaryota</taxon>
        <taxon>Metazoa</taxon>
        <taxon>Ecdysozoa</taxon>
        <taxon>Arthropoda</taxon>
        <taxon>Chelicerata</taxon>
        <taxon>Arachnida</taxon>
        <taxon>Acari</taxon>
        <taxon>Acariformes</taxon>
        <taxon>Sarcoptiformes</taxon>
        <taxon>Oribatida</taxon>
        <taxon>Brachypylina</taxon>
        <taxon>Oppioidea</taxon>
        <taxon>Oppiidae</taxon>
        <taxon>Oppiella</taxon>
    </lineage>
</organism>
<proteinExistence type="predicted"/>